<dbReference type="InterPro" id="IPR029058">
    <property type="entry name" value="AB_hydrolase_fold"/>
</dbReference>
<dbReference type="AlphaFoldDB" id="S3D400"/>
<dbReference type="Proteomes" id="UP000016922">
    <property type="component" value="Unassembled WGS sequence"/>
</dbReference>
<feature type="region of interest" description="Disordered" evidence="1">
    <location>
        <begin position="239"/>
        <end position="278"/>
    </location>
</feature>
<keyword evidence="2" id="KW-0378">Hydrolase</keyword>
<accession>S3D400</accession>
<reference evidence="2 3" key="1">
    <citation type="journal article" date="2013" name="BMC Genomics">
        <title>Genomics-driven discovery of the pneumocandin biosynthetic gene cluster in the fungus Glarea lozoyensis.</title>
        <authorList>
            <person name="Chen L."/>
            <person name="Yue Q."/>
            <person name="Zhang X."/>
            <person name="Xiang M."/>
            <person name="Wang C."/>
            <person name="Li S."/>
            <person name="Che Y."/>
            <person name="Ortiz-Lopez F.J."/>
            <person name="Bills G.F."/>
            <person name="Liu X."/>
            <person name="An Z."/>
        </authorList>
    </citation>
    <scope>NUCLEOTIDE SEQUENCE [LARGE SCALE GENOMIC DNA]</scope>
    <source>
        <strain evidence="3">ATCC 20868 / MF5171</strain>
    </source>
</reference>
<dbReference type="RefSeq" id="XP_008079814.1">
    <property type="nucleotide sequence ID" value="XM_008081623.1"/>
</dbReference>
<protein>
    <submittedName>
        <fullName evidence="2">Alpha/beta-Hydrolase</fullName>
    </submittedName>
</protein>
<dbReference type="GeneID" id="19465263"/>
<dbReference type="HOGENOM" id="CLU_008869_1_0_1"/>
<evidence type="ECO:0000313" key="2">
    <source>
        <dbReference type="EMBL" id="EPE33197.1"/>
    </source>
</evidence>
<feature type="compositionally biased region" description="Polar residues" evidence="1">
    <location>
        <begin position="263"/>
        <end position="274"/>
    </location>
</feature>
<dbReference type="KEGG" id="glz:GLAREA_06209"/>
<keyword evidence="3" id="KW-1185">Reference proteome</keyword>
<gene>
    <name evidence="2" type="ORF">GLAREA_06209</name>
</gene>
<evidence type="ECO:0000256" key="1">
    <source>
        <dbReference type="SAM" id="MobiDB-lite"/>
    </source>
</evidence>
<dbReference type="STRING" id="1116229.S3D400"/>
<feature type="region of interest" description="Disordered" evidence="1">
    <location>
        <begin position="111"/>
        <end position="139"/>
    </location>
</feature>
<dbReference type="OrthoDB" id="3248508at2759"/>
<dbReference type="SUPFAM" id="SSF53474">
    <property type="entry name" value="alpha/beta-Hydrolases"/>
    <property type="match status" value="1"/>
</dbReference>
<proteinExistence type="predicted"/>
<dbReference type="PANTHER" id="PTHR47842">
    <property type="entry name" value="EXPRESSED PROTEIN"/>
    <property type="match status" value="1"/>
</dbReference>
<dbReference type="GO" id="GO:0016787">
    <property type="term" value="F:hydrolase activity"/>
    <property type="evidence" value="ECO:0007669"/>
    <property type="project" value="UniProtKB-KW"/>
</dbReference>
<name>S3D400_GLAL2</name>
<dbReference type="OMA" id="QWILEIT"/>
<dbReference type="eggNOG" id="ENOG502RY95">
    <property type="taxonomic scope" value="Eukaryota"/>
</dbReference>
<dbReference type="EMBL" id="KE145358">
    <property type="protein sequence ID" value="EPE33197.1"/>
    <property type="molecule type" value="Genomic_DNA"/>
</dbReference>
<dbReference type="PANTHER" id="PTHR47842:SF3">
    <property type="entry name" value="DUF676 DOMAIN-CONTAINING PROTEIN"/>
    <property type="match status" value="1"/>
</dbReference>
<sequence>MRVMSSANGKWQLKPQENAHTDIVLLGHSMGGLLAAEVVLQPAGTVFEHSFRHRILGTLNFDTPFLGMHLGMIRSGIASFFRPAPEPQSFQNHPASEQLIYNTSGVLSSSTPSLLSHETPKRVSTPGVSTSSISPSVHSLPISDPDYNPPFQNDIRRPVRTGFDRFIYFSNKHSGALRSATKEYFISHLEFGGCLGDFRGLKRQYARIRGLEDVATAFKTADPRLRFLNIYTASTGRIKRKKHSRSSDTSTQTLPSQAAIPTYLQQPSTPTNHNPKPIRDKIFCIQPSTVDGKPDPCWPRIFMEGVDEIDAHCGLFFPGKHYEGLLELVVGRLESWVVQNSVGGEGA</sequence>
<organism evidence="2 3">
    <name type="scientific">Glarea lozoyensis (strain ATCC 20868 / MF5171)</name>
    <dbReference type="NCBI Taxonomy" id="1116229"/>
    <lineage>
        <taxon>Eukaryota</taxon>
        <taxon>Fungi</taxon>
        <taxon>Dikarya</taxon>
        <taxon>Ascomycota</taxon>
        <taxon>Pezizomycotina</taxon>
        <taxon>Leotiomycetes</taxon>
        <taxon>Helotiales</taxon>
        <taxon>Helotiaceae</taxon>
        <taxon>Glarea</taxon>
    </lineage>
</organism>
<evidence type="ECO:0000313" key="3">
    <source>
        <dbReference type="Proteomes" id="UP000016922"/>
    </source>
</evidence>
<feature type="compositionally biased region" description="Low complexity" evidence="1">
    <location>
        <begin position="123"/>
        <end position="139"/>
    </location>
</feature>
<feature type="compositionally biased region" description="Polar residues" evidence="1">
    <location>
        <begin position="247"/>
        <end position="256"/>
    </location>
</feature>